<dbReference type="PANTHER" id="PTHR12526:SF630">
    <property type="entry name" value="GLYCOSYLTRANSFERASE"/>
    <property type="match status" value="1"/>
</dbReference>
<accession>A0ABU1EMT8</accession>
<dbReference type="EC" id="2.4.-.-" evidence="3"/>
<organism evidence="3 4">
    <name type="scientific">Christiangramia sediminicola</name>
    <dbReference type="NCBI Taxonomy" id="3073267"/>
    <lineage>
        <taxon>Bacteria</taxon>
        <taxon>Pseudomonadati</taxon>
        <taxon>Bacteroidota</taxon>
        <taxon>Flavobacteriia</taxon>
        <taxon>Flavobacteriales</taxon>
        <taxon>Flavobacteriaceae</taxon>
        <taxon>Christiangramia</taxon>
    </lineage>
</organism>
<dbReference type="Pfam" id="PF00534">
    <property type="entry name" value="Glycos_transf_1"/>
    <property type="match status" value="1"/>
</dbReference>
<reference evidence="4" key="1">
    <citation type="submission" date="2023-07" db="EMBL/GenBank/DDBJ databases">
        <title>Christiangramia sp. SM2212., a novel bacterium of the family Flavobacteriaceae isolated from the sea sediment.</title>
        <authorList>
            <person name="Wang J."/>
            <person name="Zhang X."/>
        </authorList>
    </citation>
    <scope>NUCLEOTIDE SEQUENCE [LARGE SCALE GENOMIC DNA]</scope>
    <source>
        <strain evidence="4">SM2212</strain>
    </source>
</reference>
<dbReference type="Gene3D" id="3.40.50.2000">
    <property type="entry name" value="Glycogen Phosphorylase B"/>
    <property type="match status" value="2"/>
</dbReference>
<dbReference type="RefSeq" id="WP_309560575.1">
    <property type="nucleotide sequence ID" value="NZ_JAVJIU010000001.1"/>
</dbReference>
<dbReference type="GO" id="GO:0016757">
    <property type="term" value="F:glycosyltransferase activity"/>
    <property type="evidence" value="ECO:0007669"/>
    <property type="project" value="UniProtKB-KW"/>
</dbReference>
<gene>
    <name evidence="3" type="ORF">RE431_03555</name>
</gene>
<dbReference type="InterPro" id="IPR028098">
    <property type="entry name" value="Glyco_trans_4-like_N"/>
</dbReference>
<feature type="domain" description="Glycosyltransferase subfamily 4-like N-terminal" evidence="2">
    <location>
        <begin position="49"/>
        <end position="161"/>
    </location>
</feature>
<evidence type="ECO:0000313" key="3">
    <source>
        <dbReference type="EMBL" id="MDR5589700.1"/>
    </source>
</evidence>
<comment type="caution">
    <text evidence="3">The sequence shown here is derived from an EMBL/GenBank/DDBJ whole genome shotgun (WGS) entry which is preliminary data.</text>
</comment>
<evidence type="ECO:0000313" key="4">
    <source>
        <dbReference type="Proteomes" id="UP001257234"/>
    </source>
</evidence>
<proteinExistence type="predicted"/>
<dbReference type="Pfam" id="PF13439">
    <property type="entry name" value="Glyco_transf_4"/>
    <property type="match status" value="1"/>
</dbReference>
<keyword evidence="3" id="KW-0328">Glycosyltransferase</keyword>
<sequence length="365" mass="41064">MNIAICSPNKNAYSETFIQAHKEFLTGTIFYYYDGELPTRVEGGVVINSRRRRIIDIFKGHFRLNQFSLAEQALMKSFEINKIDVVLAEYGPVGTRLVSICKELAIPLIVHFHGYDASRYEVIKLNENYRELFNYAFKVIAVSKKMYGDLLDLGCPKEKLVYNVYGPRVEFLKIVPNFSKMQFVSIGRFVDKKAPYYLILSFRKVLEKFPEAKLVMAGDGELWDSCKNLVKYYHLENNVSFPGVISRNNFMVLLSESLALVQHSITAGDGDMEGTPLSILEASAAGLPVISTVHGGIPDVITDNEHGFLVKEHSVDLMSDRMIELLSNPGLAKEMGENGKKNISSNFRLDDHINSINNILLAACS</sequence>
<dbReference type="SUPFAM" id="SSF53756">
    <property type="entry name" value="UDP-Glycosyltransferase/glycogen phosphorylase"/>
    <property type="match status" value="1"/>
</dbReference>
<feature type="domain" description="Glycosyl transferase family 1" evidence="1">
    <location>
        <begin position="181"/>
        <end position="341"/>
    </location>
</feature>
<dbReference type="Proteomes" id="UP001257234">
    <property type="component" value="Unassembled WGS sequence"/>
</dbReference>
<dbReference type="EMBL" id="JAVJIU010000001">
    <property type="protein sequence ID" value="MDR5589700.1"/>
    <property type="molecule type" value="Genomic_DNA"/>
</dbReference>
<evidence type="ECO:0000259" key="2">
    <source>
        <dbReference type="Pfam" id="PF13439"/>
    </source>
</evidence>
<keyword evidence="3" id="KW-0808">Transferase</keyword>
<dbReference type="InterPro" id="IPR001296">
    <property type="entry name" value="Glyco_trans_1"/>
</dbReference>
<evidence type="ECO:0000259" key="1">
    <source>
        <dbReference type="Pfam" id="PF00534"/>
    </source>
</evidence>
<keyword evidence="4" id="KW-1185">Reference proteome</keyword>
<protein>
    <submittedName>
        <fullName evidence="3">Glycosyltransferase</fullName>
        <ecNumber evidence="3">2.4.-.-</ecNumber>
    </submittedName>
</protein>
<dbReference type="PANTHER" id="PTHR12526">
    <property type="entry name" value="GLYCOSYLTRANSFERASE"/>
    <property type="match status" value="1"/>
</dbReference>
<name>A0ABU1EMT8_9FLAO</name>